<keyword evidence="2 7" id="KW-0812">Transmembrane</keyword>
<feature type="domain" description="ABC transmembrane type-1" evidence="8">
    <location>
        <begin position="1"/>
        <end position="170"/>
    </location>
</feature>
<dbReference type="Proteomes" id="UP000270094">
    <property type="component" value="Unassembled WGS sequence"/>
</dbReference>
<dbReference type="InterPro" id="IPR027417">
    <property type="entry name" value="P-loop_NTPase"/>
</dbReference>
<keyword evidence="6 7" id="KW-0472">Membrane</keyword>
<evidence type="ECO:0000256" key="1">
    <source>
        <dbReference type="ARBA" id="ARBA00022448"/>
    </source>
</evidence>
<dbReference type="InterPro" id="IPR050173">
    <property type="entry name" value="ABC_transporter_C-like"/>
</dbReference>
<keyword evidence="4" id="KW-0067">ATP-binding</keyword>
<keyword evidence="10" id="KW-1185">Reference proteome</keyword>
<proteinExistence type="predicted"/>
<evidence type="ECO:0000256" key="7">
    <source>
        <dbReference type="SAM" id="Phobius"/>
    </source>
</evidence>
<dbReference type="EMBL" id="UYYB01006088">
    <property type="protein sequence ID" value="VDM67642.1"/>
    <property type="molecule type" value="Genomic_DNA"/>
</dbReference>
<evidence type="ECO:0000256" key="6">
    <source>
        <dbReference type="ARBA" id="ARBA00023136"/>
    </source>
</evidence>
<keyword evidence="5 7" id="KW-1133">Transmembrane helix</keyword>
<dbReference type="InterPro" id="IPR036640">
    <property type="entry name" value="ABC1_TM_sf"/>
</dbReference>
<keyword evidence="1" id="KW-0813">Transport</keyword>
<dbReference type="InterPro" id="IPR011527">
    <property type="entry name" value="ABC1_TM_dom"/>
</dbReference>
<feature type="transmembrane region" description="Helical" evidence="7">
    <location>
        <begin position="110"/>
        <end position="131"/>
    </location>
</feature>
<evidence type="ECO:0000256" key="2">
    <source>
        <dbReference type="ARBA" id="ARBA00022692"/>
    </source>
</evidence>
<dbReference type="Pfam" id="PF00005">
    <property type="entry name" value="ABC_tran"/>
    <property type="match status" value="1"/>
</dbReference>
<protein>
    <recommendedName>
        <fullName evidence="8">ABC transmembrane type-1 domain-containing protein</fullName>
    </recommendedName>
</protein>
<accession>A0A3P7KJ91</accession>
<name>A0A3P7KJ91_STRVU</name>
<dbReference type="PANTHER" id="PTHR24223">
    <property type="entry name" value="ATP-BINDING CASSETTE SUB-FAMILY C"/>
    <property type="match status" value="1"/>
</dbReference>
<evidence type="ECO:0000259" key="8">
    <source>
        <dbReference type="PROSITE" id="PS50929"/>
    </source>
</evidence>
<evidence type="ECO:0000256" key="5">
    <source>
        <dbReference type="ARBA" id="ARBA00022989"/>
    </source>
</evidence>
<evidence type="ECO:0000313" key="10">
    <source>
        <dbReference type="Proteomes" id="UP000270094"/>
    </source>
</evidence>
<dbReference type="OrthoDB" id="6500128at2759"/>
<dbReference type="Gene3D" id="3.40.50.300">
    <property type="entry name" value="P-loop containing nucleotide triphosphate hydrolases"/>
    <property type="match status" value="1"/>
</dbReference>
<dbReference type="Pfam" id="PF00664">
    <property type="entry name" value="ABC_membrane"/>
    <property type="match status" value="1"/>
</dbReference>
<dbReference type="GO" id="GO:0016020">
    <property type="term" value="C:membrane"/>
    <property type="evidence" value="ECO:0007669"/>
    <property type="project" value="InterPro"/>
</dbReference>
<dbReference type="GO" id="GO:0140359">
    <property type="term" value="F:ABC-type transporter activity"/>
    <property type="evidence" value="ECO:0007669"/>
    <property type="project" value="InterPro"/>
</dbReference>
<dbReference type="SUPFAM" id="SSF90123">
    <property type="entry name" value="ABC transporter transmembrane region"/>
    <property type="match status" value="1"/>
</dbReference>
<feature type="transmembrane region" description="Helical" evidence="7">
    <location>
        <begin position="143"/>
        <end position="162"/>
    </location>
</feature>
<organism evidence="9 10">
    <name type="scientific">Strongylus vulgaris</name>
    <name type="common">Blood worm</name>
    <dbReference type="NCBI Taxonomy" id="40348"/>
    <lineage>
        <taxon>Eukaryota</taxon>
        <taxon>Metazoa</taxon>
        <taxon>Ecdysozoa</taxon>
        <taxon>Nematoda</taxon>
        <taxon>Chromadorea</taxon>
        <taxon>Rhabditida</taxon>
        <taxon>Rhabditina</taxon>
        <taxon>Rhabditomorpha</taxon>
        <taxon>Strongyloidea</taxon>
        <taxon>Strongylidae</taxon>
        <taxon>Strongylus</taxon>
    </lineage>
</organism>
<evidence type="ECO:0000256" key="3">
    <source>
        <dbReference type="ARBA" id="ARBA00022741"/>
    </source>
</evidence>
<dbReference type="InterPro" id="IPR003439">
    <property type="entry name" value="ABC_transporter-like_ATP-bd"/>
</dbReference>
<dbReference type="Gene3D" id="1.20.1560.10">
    <property type="entry name" value="ABC transporter type 1, transmembrane domain"/>
    <property type="match status" value="1"/>
</dbReference>
<evidence type="ECO:0000313" key="9">
    <source>
        <dbReference type="EMBL" id="VDM67642.1"/>
    </source>
</evidence>
<dbReference type="PANTHER" id="PTHR24223:SF434">
    <property type="entry name" value="MULTIDRUG RESISTANCE PROTEIN MRP-7"/>
    <property type="match status" value="1"/>
</dbReference>
<feature type="transmembrane region" description="Helical" evidence="7">
    <location>
        <begin position="6"/>
        <end position="34"/>
    </location>
</feature>
<sequence>MLATLIVITISTPIFVIAAVPLGVAYFFILRFYVPTSRQLKRLESIHRSPIYSHFAETIQGAISIRAFNKVSSLYFLISISVEDFRNASAKVVDAFIKCRYSNVAANRWLAIRLEFVGNLVIFFAALFAVISRELGWVTDPGVIGVSITYALTITEVLNFGVRQISEIEANIVAVERINEYTVSPTEAQWESERKPPSGWPSHGTSLRRFRYRDGLDLVLKGISADVHEGEKIGIVGRTGAGKSSFALALFRMIEPVSGKIFIDDIDTSVVGLHDLRNGLTIIPQFFVLFLDQTRAQCKVW</sequence>
<reference evidence="9 10" key="1">
    <citation type="submission" date="2018-11" db="EMBL/GenBank/DDBJ databases">
        <authorList>
            <consortium name="Pathogen Informatics"/>
        </authorList>
    </citation>
    <scope>NUCLEOTIDE SEQUENCE [LARGE SCALE GENOMIC DNA]</scope>
</reference>
<dbReference type="PROSITE" id="PS50929">
    <property type="entry name" value="ABC_TM1F"/>
    <property type="match status" value="1"/>
</dbReference>
<gene>
    <name evidence="9" type="ORF">SVUK_LOCUS2640</name>
</gene>
<dbReference type="AlphaFoldDB" id="A0A3P7KJ91"/>
<dbReference type="SUPFAM" id="SSF52540">
    <property type="entry name" value="P-loop containing nucleoside triphosphate hydrolases"/>
    <property type="match status" value="1"/>
</dbReference>
<dbReference type="GO" id="GO:0016887">
    <property type="term" value="F:ATP hydrolysis activity"/>
    <property type="evidence" value="ECO:0007669"/>
    <property type="project" value="InterPro"/>
</dbReference>
<evidence type="ECO:0000256" key="4">
    <source>
        <dbReference type="ARBA" id="ARBA00022840"/>
    </source>
</evidence>
<keyword evidence="3" id="KW-0547">Nucleotide-binding</keyword>
<dbReference type="GO" id="GO:0005524">
    <property type="term" value="F:ATP binding"/>
    <property type="evidence" value="ECO:0007669"/>
    <property type="project" value="UniProtKB-KW"/>
</dbReference>